<evidence type="ECO:0000256" key="1">
    <source>
        <dbReference type="SAM" id="MobiDB-lite"/>
    </source>
</evidence>
<protein>
    <submittedName>
        <fullName evidence="2">Uncharacterized protein</fullName>
    </submittedName>
</protein>
<reference evidence="2 3" key="1">
    <citation type="journal article" date="2016" name="Nat. Commun.">
        <title>Extremotolerant tardigrade genome and improved radiotolerance of human cultured cells by tardigrade-unique protein.</title>
        <authorList>
            <person name="Hashimoto T."/>
            <person name="Horikawa D.D."/>
            <person name="Saito Y."/>
            <person name="Kuwahara H."/>
            <person name="Kozuka-Hata H."/>
            <person name="Shin-I T."/>
            <person name="Minakuchi Y."/>
            <person name="Ohishi K."/>
            <person name="Motoyama A."/>
            <person name="Aizu T."/>
            <person name="Enomoto A."/>
            <person name="Kondo K."/>
            <person name="Tanaka S."/>
            <person name="Hara Y."/>
            <person name="Koshikawa S."/>
            <person name="Sagara H."/>
            <person name="Miura T."/>
            <person name="Yokobori S."/>
            <person name="Miyagawa K."/>
            <person name="Suzuki Y."/>
            <person name="Kubo T."/>
            <person name="Oyama M."/>
            <person name="Kohara Y."/>
            <person name="Fujiyama A."/>
            <person name="Arakawa K."/>
            <person name="Katayama T."/>
            <person name="Toyoda A."/>
            <person name="Kunieda T."/>
        </authorList>
    </citation>
    <scope>NUCLEOTIDE SEQUENCE [LARGE SCALE GENOMIC DNA]</scope>
    <source>
        <strain evidence="2 3">YOKOZUNA-1</strain>
    </source>
</reference>
<evidence type="ECO:0000313" key="3">
    <source>
        <dbReference type="Proteomes" id="UP000186922"/>
    </source>
</evidence>
<feature type="region of interest" description="Disordered" evidence="1">
    <location>
        <begin position="273"/>
        <end position="312"/>
    </location>
</feature>
<gene>
    <name evidence="2" type="primary">RvY_00725-1</name>
    <name evidence="2" type="synonym">RvY_00725.1</name>
    <name evidence="2" type="ORF">RvY_00725</name>
</gene>
<dbReference type="Proteomes" id="UP000186922">
    <property type="component" value="Unassembled WGS sequence"/>
</dbReference>
<keyword evidence="3" id="KW-1185">Reference proteome</keyword>
<comment type="caution">
    <text evidence="2">The sequence shown here is derived from an EMBL/GenBank/DDBJ whole genome shotgun (WGS) entry which is preliminary data.</text>
</comment>
<feature type="region of interest" description="Disordered" evidence="1">
    <location>
        <begin position="1"/>
        <end position="132"/>
    </location>
</feature>
<dbReference type="EMBL" id="BDGG01000001">
    <property type="protein sequence ID" value="GAU87945.1"/>
    <property type="molecule type" value="Genomic_DNA"/>
</dbReference>
<organism evidence="2 3">
    <name type="scientific">Ramazzottius varieornatus</name>
    <name type="common">Water bear</name>
    <name type="synonym">Tardigrade</name>
    <dbReference type="NCBI Taxonomy" id="947166"/>
    <lineage>
        <taxon>Eukaryota</taxon>
        <taxon>Metazoa</taxon>
        <taxon>Ecdysozoa</taxon>
        <taxon>Tardigrada</taxon>
        <taxon>Eutardigrada</taxon>
        <taxon>Parachela</taxon>
        <taxon>Hypsibioidea</taxon>
        <taxon>Ramazzottiidae</taxon>
        <taxon>Ramazzottius</taxon>
    </lineage>
</organism>
<feature type="compositionally biased region" description="Low complexity" evidence="1">
    <location>
        <begin position="34"/>
        <end position="47"/>
    </location>
</feature>
<feature type="region of interest" description="Disordered" evidence="1">
    <location>
        <begin position="231"/>
        <end position="250"/>
    </location>
</feature>
<dbReference type="OrthoDB" id="10555245at2759"/>
<proteinExistence type="predicted"/>
<accession>A0A1D1UHT3</accession>
<feature type="compositionally biased region" description="Basic and acidic residues" evidence="1">
    <location>
        <begin position="63"/>
        <end position="76"/>
    </location>
</feature>
<feature type="compositionally biased region" description="Low complexity" evidence="1">
    <location>
        <begin position="79"/>
        <end position="91"/>
    </location>
</feature>
<sequence>MSNNPNTSSAKKDSKQPNEVDSEPSATSEPPNFNQSASSSNRSTRSQPTNPKLKVLKPRHRQKEVAKPWHDMRMFVDRSLSSSRSISTEGSQTDPDDRQADVSEDELPSRTARRLSRVPSSLDPESVNDLPASYLRQRRSSLTPLSYLSHHDDATEQFLEQVAAVPGAALPHEGEITVAESALLEHRDSAEHFRPKRHSAVAGITIEITPPSAIRESNNFILDTVFIEVPDDDTNQSTQPKTDDDLAVDSNHSHAYVVQSLTDSIDKMPAISTVPSTQNVDKVESLPGNRSPEPTLTSVNPTDSMTAGAPPGRRKTKLIAINVRRQTLSAIPRPAKTVRFDQDVERAYNIDEDALQPPDRIPHLWTEELGQIFQTPEQLETESEQPFTPGLLRVYDFSDKELMKIFDHREKFIEEKNALLKFFQGKLASVPPLYLEALDPNRVRAVSSLNSVS</sequence>
<evidence type="ECO:0000313" key="2">
    <source>
        <dbReference type="EMBL" id="GAU87945.1"/>
    </source>
</evidence>
<dbReference type="AlphaFoldDB" id="A0A1D1UHT3"/>
<feature type="compositionally biased region" description="Polar residues" evidence="1">
    <location>
        <begin position="24"/>
        <end position="33"/>
    </location>
</feature>
<feature type="compositionally biased region" description="Polar residues" evidence="1">
    <location>
        <begin position="292"/>
        <end position="305"/>
    </location>
</feature>
<name>A0A1D1UHT3_RAMVA</name>